<comment type="caution">
    <text evidence="1">The sequence shown here is derived from an EMBL/GenBank/DDBJ whole genome shotgun (WGS) entry which is preliminary data.</text>
</comment>
<reference evidence="1" key="1">
    <citation type="submission" date="2022-02" db="EMBL/GenBank/DDBJ databases">
        <title>Plant Genome Project.</title>
        <authorList>
            <person name="Zhang R.-G."/>
        </authorList>
    </citation>
    <scope>NUCLEOTIDE SEQUENCE</scope>
    <source>
        <strain evidence="1">AT1</strain>
    </source>
</reference>
<evidence type="ECO:0000313" key="2">
    <source>
        <dbReference type="Proteomes" id="UP001062846"/>
    </source>
</evidence>
<organism evidence="1 2">
    <name type="scientific">Rhododendron molle</name>
    <name type="common">Chinese azalea</name>
    <name type="synonym">Azalea mollis</name>
    <dbReference type="NCBI Taxonomy" id="49168"/>
    <lineage>
        <taxon>Eukaryota</taxon>
        <taxon>Viridiplantae</taxon>
        <taxon>Streptophyta</taxon>
        <taxon>Embryophyta</taxon>
        <taxon>Tracheophyta</taxon>
        <taxon>Spermatophyta</taxon>
        <taxon>Magnoliopsida</taxon>
        <taxon>eudicotyledons</taxon>
        <taxon>Gunneridae</taxon>
        <taxon>Pentapetalae</taxon>
        <taxon>asterids</taxon>
        <taxon>Ericales</taxon>
        <taxon>Ericaceae</taxon>
        <taxon>Ericoideae</taxon>
        <taxon>Rhodoreae</taxon>
        <taxon>Rhododendron</taxon>
    </lineage>
</organism>
<accession>A0ACC0PQT6</accession>
<name>A0ACC0PQT6_RHOML</name>
<sequence length="59" mass="6841">MRESMASETAQICRPVAGDGPARLPVRFPSLAGQYLYKFFQNKYQPSYFPEQTFLLHKK</sequence>
<protein>
    <submittedName>
        <fullName evidence="1">Uncharacterized protein</fullName>
    </submittedName>
</protein>
<gene>
    <name evidence="1" type="ORF">RHMOL_Rhmol02G0169800</name>
</gene>
<keyword evidence="2" id="KW-1185">Reference proteome</keyword>
<dbReference type="EMBL" id="CM046389">
    <property type="protein sequence ID" value="KAI8568083.1"/>
    <property type="molecule type" value="Genomic_DNA"/>
</dbReference>
<evidence type="ECO:0000313" key="1">
    <source>
        <dbReference type="EMBL" id="KAI8568083.1"/>
    </source>
</evidence>
<dbReference type="Proteomes" id="UP001062846">
    <property type="component" value="Chromosome 2"/>
</dbReference>
<proteinExistence type="predicted"/>